<comment type="similarity">
    <text evidence="2">Belongs to the ABC transporter superfamily. AI-2 autoinducer porter (TC 3.A.1.2.8) family.</text>
</comment>
<dbReference type="RefSeq" id="WP_315571857.1">
    <property type="nucleotide sequence ID" value="NZ_CP118868.1"/>
</dbReference>
<evidence type="ECO:0000256" key="4">
    <source>
        <dbReference type="ARBA" id="ARBA00019459"/>
    </source>
</evidence>
<evidence type="ECO:0000256" key="1">
    <source>
        <dbReference type="ARBA" id="ARBA00004417"/>
    </source>
</evidence>
<dbReference type="PANTHER" id="PTHR43790">
    <property type="entry name" value="CARBOHYDRATE TRANSPORT ATP-BINDING PROTEIN MG119-RELATED"/>
    <property type="match status" value="1"/>
</dbReference>
<dbReference type="PANTHER" id="PTHR43790:SF2">
    <property type="entry name" value="AUTOINDUCER 2 IMPORT ATP-BINDING PROTEIN LSRA"/>
    <property type="match status" value="1"/>
</dbReference>
<feature type="domain" description="ABC transporter" evidence="10">
    <location>
        <begin position="14"/>
        <end position="243"/>
    </location>
</feature>
<dbReference type="SMART" id="SM00382">
    <property type="entry name" value="AAA"/>
    <property type="match status" value="2"/>
</dbReference>
<dbReference type="PROSITE" id="PS50893">
    <property type="entry name" value="ABC_TRANSPORTER_2"/>
    <property type="match status" value="2"/>
</dbReference>
<keyword evidence="6 11" id="KW-0067">ATP-binding</keyword>
<keyword evidence="12" id="KW-1185">Reference proteome</keyword>
<name>A0ABY8C8J8_9FIRM</name>
<dbReference type="InterPro" id="IPR017871">
    <property type="entry name" value="ABC_transporter-like_CS"/>
</dbReference>
<dbReference type="GO" id="GO:0005524">
    <property type="term" value="F:ATP binding"/>
    <property type="evidence" value="ECO:0007669"/>
    <property type="project" value="UniProtKB-KW"/>
</dbReference>
<evidence type="ECO:0000256" key="8">
    <source>
        <dbReference type="ARBA" id="ARBA00023798"/>
    </source>
</evidence>
<dbReference type="Gene3D" id="3.40.50.300">
    <property type="entry name" value="P-loop containing nucleotide triphosphate hydrolases"/>
    <property type="match status" value="2"/>
</dbReference>
<comment type="catalytic activity">
    <reaction evidence="9">
        <text>ATP + H2O + (2R,4S)-2-methyl-2,3,3,4-tetrahydroxytetrahydrofuran-[AI-2-binding protein]Side 1 = ADP + phosphate + (2R,4S)-2-methyl-2,3,3,4-tetrahydroxytetrahydrofuranSide 2 + [AI-2-binding protein]Side 1.</text>
        <dbReference type="EC" id="7.6.2.13"/>
    </reaction>
</comment>
<feature type="domain" description="ABC transporter" evidence="10">
    <location>
        <begin position="272"/>
        <end position="515"/>
    </location>
</feature>
<reference evidence="11 12" key="1">
    <citation type="submission" date="2023-02" db="EMBL/GenBank/DDBJ databases">
        <title>Novel Oscillospiraceae bacterial genomes.</title>
        <authorList>
            <person name="Srinivasan S."/>
            <person name="Austin M.N."/>
            <person name="Fiedler T.L."/>
            <person name="Strenk S.M."/>
            <person name="Agnew K.J."/>
            <person name="Nagana Gowda G.A."/>
            <person name="Raftery D."/>
            <person name="Beamer M.A."/>
            <person name="Achilles S.L."/>
            <person name="Wiesenfeld H.C."/>
            <person name="Fredricks D.N."/>
            <person name="Hillier S.L."/>
        </authorList>
    </citation>
    <scope>NUCLEOTIDE SEQUENCE [LARGE SCALE GENOMIC DNA]</scope>
    <source>
        <strain evidence="11 12">CHIC02 1186E3-8</strain>
    </source>
</reference>
<evidence type="ECO:0000313" key="11">
    <source>
        <dbReference type="EMBL" id="WEG35747.1"/>
    </source>
</evidence>
<evidence type="ECO:0000256" key="2">
    <source>
        <dbReference type="ARBA" id="ARBA00009404"/>
    </source>
</evidence>
<evidence type="ECO:0000313" key="12">
    <source>
        <dbReference type="Proteomes" id="UP001220478"/>
    </source>
</evidence>
<dbReference type="InterPro" id="IPR027417">
    <property type="entry name" value="P-loop_NTPase"/>
</dbReference>
<comment type="subunit">
    <text evidence="3">The complex is composed of two ATP-binding proteins (LsrA), two transmembrane proteins (LsrC and LsrD) and a solute-binding protein (LsrB).</text>
</comment>
<dbReference type="SUPFAM" id="SSF52540">
    <property type="entry name" value="P-loop containing nucleoside triphosphate hydrolases"/>
    <property type="match status" value="2"/>
</dbReference>
<gene>
    <name evidence="11" type="ORF">PYS61_00880</name>
</gene>
<dbReference type="Proteomes" id="UP001220478">
    <property type="component" value="Chromosome"/>
</dbReference>
<evidence type="ECO:0000259" key="10">
    <source>
        <dbReference type="PROSITE" id="PS50893"/>
    </source>
</evidence>
<keyword evidence="5" id="KW-0547">Nucleotide-binding</keyword>
<dbReference type="CDD" id="cd03215">
    <property type="entry name" value="ABC_Carb_Monos_II"/>
    <property type="match status" value="1"/>
</dbReference>
<dbReference type="Pfam" id="PF00005">
    <property type="entry name" value="ABC_tran"/>
    <property type="match status" value="2"/>
</dbReference>
<evidence type="ECO:0000256" key="9">
    <source>
        <dbReference type="ARBA" id="ARBA00034076"/>
    </source>
</evidence>
<dbReference type="InterPro" id="IPR050107">
    <property type="entry name" value="ABC_carbohydrate_import_ATPase"/>
</dbReference>
<organism evidence="11 12">
    <name type="scientific">Amygdalobacter indicium</name>
    <dbReference type="NCBI Taxonomy" id="3029272"/>
    <lineage>
        <taxon>Bacteria</taxon>
        <taxon>Bacillati</taxon>
        <taxon>Bacillota</taxon>
        <taxon>Clostridia</taxon>
        <taxon>Eubacteriales</taxon>
        <taxon>Oscillospiraceae</taxon>
        <taxon>Amygdalobacter</taxon>
    </lineage>
</organism>
<comment type="subcellular location">
    <subcellularLocation>
        <location evidence="1">Cell inner membrane</location>
        <topology evidence="1">Peripheral membrane protein</topology>
    </subcellularLocation>
</comment>
<dbReference type="InterPro" id="IPR003439">
    <property type="entry name" value="ABC_transporter-like_ATP-bd"/>
</dbReference>
<evidence type="ECO:0000256" key="3">
    <source>
        <dbReference type="ARBA" id="ARBA00011262"/>
    </source>
</evidence>
<protein>
    <recommendedName>
        <fullName evidence="4">Autoinducer 2 import ATP-binding protein LsrA</fullName>
        <ecNumber evidence="8">7.6.2.13</ecNumber>
    </recommendedName>
</protein>
<dbReference type="EMBL" id="CP118868">
    <property type="protein sequence ID" value="WEG35747.1"/>
    <property type="molecule type" value="Genomic_DNA"/>
</dbReference>
<dbReference type="EC" id="7.6.2.13" evidence="8"/>
<accession>A0ABY8C8J8</accession>
<dbReference type="PROSITE" id="PS00211">
    <property type="entry name" value="ABC_TRANSPORTER_1"/>
    <property type="match status" value="1"/>
</dbReference>
<evidence type="ECO:0000256" key="6">
    <source>
        <dbReference type="ARBA" id="ARBA00022840"/>
    </source>
</evidence>
<sequence length="515" mass="56662">MRNMEAEKSDQIILEVKGVVKSFGSNKVLKGIDLSAQKGKVLALIGGNGAGKSTLMKIIMGLYKADLGEVKVNGRTVNISSAGDSLATGIYMVPQEPLLFPHMTILENILIGIKGNRKELNRRVDELLHKYKWSINLNSLAEGLSVAKQQIVELMRALIRDANVLILDEPTGALTFDEVETLYSIIDELKRNGKAIIYITHRLGEIFRIADTIDIMRDGVITVSGKVADFTEKDLIKGLLPDNPENKVQEQNLTAFGNSEEDADNSADEEIYRQKPVLELQNYTGYGFSDINLKIYPGEILGVAGVVGAGRTELAIGIFGLEKAVSGKCLLENRDITNLSTKEILLAGINYVTEDRSVNGLFKIRSVLNNLCSSFLLLEKKKGVFVDEQAEKELTDYYVRKFRIKISSQEQEVGDLSGGNQQKIMIARALSTKPKLVILDEPTRGIDAGARADIYRIIGELRKAGVAVMLISSDMEEIVALSTRAVVICQGRILETLQRTEITPEKLMAASFGVK</sequence>
<proteinExistence type="inferred from homology"/>
<evidence type="ECO:0000256" key="7">
    <source>
        <dbReference type="ARBA" id="ARBA00023747"/>
    </source>
</evidence>
<comment type="function">
    <text evidence="7">Part of the ABC transporter complex LsrABCD involved in autoinducer 2 (AI-2) import. Responsible for energy coupling to the transport system.</text>
</comment>
<dbReference type="CDD" id="cd03216">
    <property type="entry name" value="ABC_Carb_Monos_I"/>
    <property type="match status" value="1"/>
</dbReference>
<dbReference type="InterPro" id="IPR003593">
    <property type="entry name" value="AAA+_ATPase"/>
</dbReference>
<evidence type="ECO:0000256" key="5">
    <source>
        <dbReference type="ARBA" id="ARBA00022741"/>
    </source>
</evidence>